<dbReference type="SMART" id="SM00641">
    <property type="entry name" value="Glyco_25"/>
    <property type="match status" value="1"/>
</dbReference>
<dbReference type="InterPro" id="IPR002053">
    <property type="entry name" value="Glyco_hydro_25"/>
</dbReference>
<evidence type="ECO:0000259" key="5">
    <source>
        <dbReference type="SMART" id="SM01095"/>
    </source>
</evidence>
<dbReference type="PROSITE" id="PS51904">
    <property type="entry name" value="GLYCOSYL_HYDROL_F25_2"/>
    <property type="match status" value="1"/>
</dbReference>
<keyword evidence="3" id="KW-0326">Glycosidase</keyword>
<dbReference type="Pfam" id="PF01183">
    <property type="entry name" value="Glyco_hydro_25"/>
    <property type="match status" value="1"/>
</dbReference>
<dbReference type="InterPro" id="IPR013168">
    <property type="entry name" value="Cpl_7_lyso_C"/>
</dbReference>
<organism evidence="6 7">
    <name type="scientific">Coprococcus eutactus</name>
    <dbReference type="NCBI Taxonomy" id="33043"/>
    <lineage>
        <taxon>Bacteria</taxon>
        <taxon>Bacillati</taxon>
        <taxon>Bacillota</taxon>
        <taxon>Clostridia</taxon>
        <taxon>Lachnospirales</taxon>
        <taxon>Lachnospiraceae</taxon>
        <taxon>Coprococcus</taxon>
    </lineage>
</organism>
<feature type="domain" description="Cpl-7 lysozyme C-terminal" evidence="5">
    <location>
        <begin position="243"/>
        <end position="284"/>
    </location>
</feature>
<dbReference type="SUPFAM" id="SSF51445">
    <property type="entry name" value="(Trans)glycosidases"/>
    <property type="match status" value="1"/>
</dbReference>
<dbReference type="GO" id="GO:0003796">
    <property type="term" value="F:lysozyme activity"/>
    <property type="evidence" value="ECO:0007669"/>
    <property type="project" value="InterPro"/>
</dbReference>
<dbReference type="SMART" id="SM01095">
    <property type="entry name" value="Cpl-7"/>
    <property type="match status" value="2"/>
</dbReference>
<dbReference type="InterPro" id="IPR017853">
    <property type="entry name" value="GH"/>
</dbReference>
<dbReference type="Proteomes" id="UP000283295">
    <property type="component" value="Unassembled WGS sequence"/>
</dbReference>
<dbReference type="PANTHER" id="PTHR34135:SF2">
    <property type="entry name" value="LYSOZYME"/>
    <property type="match status" value="1"/>
</dbReference>
<dbReference type="GO" id="GO:0016998">
    <property type="term" value="P:cell wall macromolecule catabolic process"/>
    <property type="evidence" value="ECO:0007669"/>
    <property type="project" value="InterPro"/>
</dbReference>
<dbReference type="OrthoDB" id="9783374at2"/>
<dbReference type="InterPro" id="IPR018077">
    <property type="entry name" value="Glyco_hydro_fam25_subgr"/>
</dbReference>
<evidence type="ECO:0000256" key="2">
    <source>
        <dbReference type="ARBA" id="ARBA00022801"/>
    </source>
</evidence>
<name>A0A412IRC2_9FIRM</name>
<feature type="region of interest" description="Disordered" evidence="4">
    <location>
        <begin position="213"/>
        <end position="241"/>
    </location>
</feature>
<comment type="similarity">
    <text evidence="1">Belongs to the glycosyl hydrolase 25 family.</text>
</comment>
<dbReference type="EMBL" id="QRVK01000018">
    <property type="protein sequence ID" value="RGS41704.1"/>
    <property type="molecule type" value="Genomic_DNA"/>
</dbReference>
<dbReference type="GO" id="GO:0009253">
    <property type="term" value="P:peptidoglycan catabolic process"/>
    <property type="evidence" value="ECO:0007669"/>
    <property type="project" value="InterPro"/>
</dbReference>
<dbReference type="GO" id="GO:0016052">
    <property type="term" value="P:carbohydrate catabolic process"/>
    <property type="evidence" value="ECO:0007669"/>
    <property type="project" value="TreeGrafter"/>
</dbReference>
<accession>A0A412IRC2</accession>
<evidence type="ECO:0000256" key="4">
    <source>
        <dbReference type="SAM" id="MobiDB-lite"/>
    </source>
</evidence>
<feature type="domain" description="Cpl-7 lysozyme C-terminal" evidence="5">
    <location>
        <begin position="291"/>
        <end position="332"/>
    </location>
</feature>
<dbReference type="AlphaFoldDB" id="A0A412IRC2"/>
<reference evidence="6 7" key="1">
    <citation type="submission" date="2018-08" db="EMBL/GenBank/DDBJ databases">
        <title>A genome reference for cultivated species of the human gut microbiota.</title>
        <authorList>
            <person name="Zou Y."/>
            <person name="Xue W."/>
            <person name="Luo G."/>
        </authorList>
    </citation>
    <scope>NUCLEOTIDE SEQUENCE [LARGE SCALE GENOMIC DNA]</scope>
    <source>
        <strain evidence="6 7">AF22-21</strain>
    </source>
</reference>
<evidence type="ECO:0000313" key="6">
    <source>
        <dbReference type="EMBL" id="RGS41704.1"/>
    </source>
</evidence>
<proteinExistence type="inferred from homology"/>
<evidence type="ECO:0000313" key="7">
    <source>
        <dbReference type="Proteomes" id="UP000283295"/>
    </source>
</evidence>
<dbReference type="Pfam" id="PF08230">
    <property type="entry name" value="CW_7"/>
    <property type="match status" value="2"/>
</dbReference>
<protein>
    <submittedName>
        <fullName evidence="6">Lyzozyme M1 (1,4-beta-N-acetylmuramidase)</fullName>
    </submittedName>
</protein>
<evidence type="ECO:0000256" key="1">
    <source>
        <dbReference type="ARBA" id="ARBA00010646"/>
    </source>
</evidence>
<dbReference type="Gene3D" id="3.20.20.80">
    <property type="entry name" value="Glycosidases"/>
    <property type="match status" value="1"/>
</dbReference>
<dbReference type="CDD" id="cd06417">
    <property type="entry name" value="GH25_LysA-like"/>
    <property type="match status" value="1"/>
</dbReference>
<keyword evidence="2" id="KW-0378">Hydrolase</keyword>
<sequence length="333" mass="38075">MASNKTPLKGYMDGIDISAWQDTIDITKVPCDFVIVKATEGTDYKNRFFAKHCDQVMKAGKLLGAFHYANGGDPHSEAEYFLAYSKKYVGKAILVLDWEGQNNPQFGRSDRAWCKEWCDYVYRKTRVKPLIYIQKSAMDNVKNLGYRLWVAQYPDYEQTGYQEHPWNEGQYDCSIRQYTSVGRLPGYEGNLDLNKSYIDKVTWRKCAAIKTDSDNGKTKGKGSDSNSGKSNDKNNKNRKKKSIDVIAKEVIAGRWGNGEDRKKRLKTAGYDYNKVQEKVNSIVKASQKKSIDEIAREVIAGDWGNGEDRKNRLKKAGYEYDKVQKRVNELLGK</sequence>
<comment type="caution">
    <text evidence="6">The sequence shown here is derived from an EMBL/GenBank/DDBJ whole genome shotgun (WGS) entry which is preliminary data.</text>
</comment>
<gene>
    <name evidence="6" type="ORF">DWX94_08310</name>
</gene>
<dbReference type="PANTHER" id="PTHR34135">
    <property type="entry name" value="LYSOZYME"/>
    <property type="match status" value="1"/>
</dbReference>
<evidence type="ECO:0000256" key="3">
    <source>
        <dbReference type="ARBA" id="ARBA00023295"/>
    </source>
</evidence>